<dbReference type="AlphaFoldDB" id="A0A0G0Q4T0"/>
<dbReference type="PANTHER" id="PTHR45947:SF3">
    <property type="entry name" value="SULFOQUINOVOSYL TRANSFERASE SQD2"/>
    <property type="match status" value="1"/>
</dbReference>
<sequence>MEFIRLGGRYFIYPLAALYYLLRLRNKYDVIIDAGNGIPFFTPLYIRNIPILLLIHHVHQEIFFTQLKFPFSWIARTLEAKVMPPVYRNIPIVCVSKSTKKDIMKYKIKRKNDIYIIKNGIDTTKYFPVKNMKKKYITYLGRLRKYKSIDTFLRAIPLLLDEYRDMKFLVAGHGDDLTRLKKIAEKLNISNKVKFTGKVSDKKKIDLIRKSHMLVNPSQIEGWGITVLEANACQVPVIGADSNGLREAIKNGRTGLLFKHGDYRDLADKSIKLLREKRLLTKYSINSYNYAKLFSTEKSAEQFIRLFKSIRK</sequence>
<dbReference type="Gene3D" id="3.40.50.2000">
    <property type="entry name" value="Glycogen Phosphorylase B"/>
    <property type="match status" value="2"/>
</dbReference>
<dbReference type="InterPro" id="IPR028098">
    <property type="entry name" value="Glyco_trans_4-like_N"/>
</dbReference>
<evidence type="ECO:0000313" key="4">
    <source>
        <dbReference type="Proteomes" id="UP000034539"/>
    </source>
</evidence>
<organism evidence="3 4">
    <name type="scientific">Candidatus Gottesmanbacteria bacterium GW2011_GWC2_39_8</name>
    <dbReference type="NCBI Taxonomy" id="1618450"/>
    <lineage>
        <taxon>Bacteria</taxon>
        <taxon>Candidatus Gottesmaniibacteriota</taxon>
    </lineage>
</organism>
<name>A0A0G0Q4T0_9BACT</name>
<evidence type="ECO:0000259" key="2">
    <source>
        <dbReference type="Pfam" id="PF13439"/>
    </source>
</evidence>
<dbReference type="Pfam" id="PF00534">
    <property type="entry name" value="Glycos_transf_1"/>
    <property type="match status" value="1"/>
</dbReference>
<accession>A0A0G0Q4T0</accession>
<comment type="caution">
    <text evidence="3">The sequence shown here is derived from an EMBL/GenBank/DDBJ whole genome shotgun (WGS) entry which is preliminary data.</text>
</comment>
<dbReference type="Pfam" id="PF13439">
    <property type="entry name" value="Glyco_transf_4"/>
    <property type="match status" value="1"/>
</dbReference>
<reference evidence="3 4" key="1">
    <citation type="journal article" date="2015" name="Nature">
        <title>rRNA introns, odd ribosomes, and small enigmatic genomes across a large radiation of phyla.</title>
        <authorList>
            <person name="Brown C.T."/>
            <person name="Hug L.A."/>
            <person name="Thomas B.C."/>
            <person name="Sharon I."/>
            <person name="Castelle C.J."/>
            <person name="Singh A."/>
            <person name="Wilkins M.J."/>
            <person name="Williams K.H."/>
            <person name="Banfield J.F."/>
        </authorList>
    </citation>
    <scope>NUCLEOTIDE SEQUENCE [LARGE SCALE GENOMIC DNA]</scope>
</reference>
<evidence type="ECO:0000259" key="1">
    <source>
        <dbReference type="Pfam" id="PF00534"/>
    </source>
</evidence>
<dbReference type="InterPro" id="IPR001296">
    <property type="entry name" value="Glyco_trans_1"/>
</dbReference>
<dbReference type="PANTHER" id="PTHR45947">
    <property type="entry name" value="SULFOQUINOVOSYL TRANSFERASE SQD2"/>
    <property type="match status" value="1"/>
</dbReference>
<dbReference type="InterPro" id="IPR050194">
    <property type="entry name" value="Glycosyltransferase_grp1"/>
</dbReference>
<dbReference type="EMBL" id="LBXN01000045">
    <property type="protein sequence ID" value="KKR32386.1"/>
    <property type="molecule type" value="Genomic_DNA"/>
</dbReference>
<feature type="domain" description="Glycosyltransferase subfamily 4-like N-terminal" evidence="2">
    <location>
        <begin position="9"/>
        <end position="124"/>
    </location>
</feature>
<evidence type="ECO:0000313" key="3">
    <source>
        <dbReference type="EMBL" id="KKR32386.1"/>
    </source>
</evidence>
<protein>
    <submittedName>
        <fullName evidence="3">Glycosyltransferase</fullName>
    </submittedName>
</protein>
<keyword evidence="3" id="KW-0808">Transferase</keyword>
<feature type="domain" description="Glycosyl transferase family 1" evidence="1">
    <location>
        <begin position="129"/>
        <end position="288"/>
    </location>
</feature>
<dbReference type="SUPFAM" id="SSF53756">
    <property type="entry name" value="UDP-Glycosyltransferase/glycogen phosphorylase"/>
    <property type="match status" value="1"/>
</dbReference>
<proteinExistence type="predicted"/>
<gene>
    <name evidence="3" type="ORF">UT63_C0045G0003</name>
</gene>
<dbReference type="GO" id="GO:0016757">
    <property type="term" value="F:glycosyltransferase activity"/>
    <property type="evidence" value="ECO:0007669"/>
    <property type="project" value="InterPro"/>
</dbReference>
<dbReference type="Proteomes" id="UP000034539">
    <property type="component" value="Unassembled WGS sequence"/>
</dbReference>
<dbReference type="CDD" id="cd03801">
    <property type="entry name" value="GT4_PimA-like"/>
    <property type="match status" value="1"/>
</dbReference>